<keyword evidence="3" id="KW-1185">Reference proteome</keyword>
<dbReference type="PROSITE" id="PS50005">
    <property type="entry name" value="TPR"/>
    <property type="match status" value="4"/>
</dbReference>
<dbReference type="InterPro" id="IPR019734">
    <property type="entry name" value="TPR_rpt"/>
</dbReference>
<dbReference type="GO" id="GO:0097730">
    <property type="term" value="C:non-motile cilium"/>
    <property type="evidence" value="ECO:0007669"/>
    <property type="project" value="TreeGrafter"/>
</dbReference>
<dbReference type="GO" id="GO:0060122">
    <property type="term" value="P:inner ear receptor cell stereocilium organization"/>
    <property type="evidence" value="ECO:0007669"/>
    <property type="project" value="TreeGrafter"/>
</dbReference>
<dbReference type="SUPFAM" id="SSF48452">
    <property type="entry name" value="TPR-like"/>
    <property type="match status" value="1"/>
</dbReference>
<feature type="repeat" description="TPR" evidence="1">
    <location>
        <begin position="526"/>
        <end position="559"/>
    </location>
</feature>
<dbReference type="PANTHER" id="PTHR44117:SF1">
    <property type="entry name" value="INTRAFLAGELLAR TRANSPORT PROTEIN 88 HOMOLOG"/>
    <property type="match status" value="1"/>
</dbReference>
<dbReference type="GO" id="GO:0042073">
    <property type="term" value="P:intraciliary transport"/>
    <property type="evidence" value="ECO:0007669"/>
    <property type="project" value="TreeGrafter"/>
</dbReference>
<protein>
    <submittedName>
        <fullName evidence="4 5">Intraflagellar transport protein 88 homolog</fullName>
    </submittedName>
</protein>
<dbReference type="RefSeq" id="XP_032812749.1">
    <property type="nucleotide sequence ID" value="XM_032956858.1"/>
</dbReference>
<accession>A0AAJ7WWH7</accession>
<evidence type="ECO:0000256" key="2">
    <source>
        <dbReference type="SAM" id="MobiDB-lite"/>
    </source>
</evidence>
<evidence type="ECO:0000313" key="4">
    <source>
        <dbReference type="RefSeq" id="XP_032812749.1"/>
    </source>
</evidence>
<dbReference type="RefSeq" id="XP_032812750.1">
    <property type="nucleotide sequence ID" value="XM_032956859.1"/>
</dbReference>
<feature type="region of interest" description="Disordered" evidence="2">
    <location>
        <begin position="728"/>
        <end position="832"/>
    </location>
</feature>
<dbReference type="GO" id="GO:0005814">
    <property type="term" value="C:centriole"/>
    <property type="evidence" value="ECO:0007669"/>
    <property type="project" value="TreeGrafter"/>
</dbReference>
<dbReference type="FunFam" id="1.25.40.10:FF:000106">
    <property type="entry name" value="Intraflagellar transport 88 homolog (Chlamydomonas)"/>
    <property type="match status" value="1"/>
</dbReference>
<feature type="region of interest" description="Disordered" evidence="2">
    <location>
        <begin position="119"/>
        <end position="141"/>
    </location>
</feature>
<proteinExistence type="predicted"/>
<dbReference type="InterPro" id="IPR011990">
    <property type="entry name" value="TPR-like_helical_dom_sf"/>
</dbReference>
<dbReference type="GO" id="GO:0097546">
    <property type="term" value="C:ciliary base"/>
    <property type="evidence" value="ECO:0007669"/>
    <property type="project" value="TreeGrafter"/>
</dbReference>
<dbReference type="GeneID" id="116943738"/>
<keyword evidence="1" id="KW-0802">TPR repeat</keyword>
<dbReference type="SUPFAM" id="SSF81901">
    <property type="entry name" value="HCP-like"/>
    <property type="match status" value="1"/>
</dbReference>
<dbReference type="CTD" id="8100"/>
<gene>
    <name evidence="4 5" type="primary">IFT88</name>
</gene>
<feature type="repeat" description="TPR" evidence="1">
    <location>
        <begin position="279"/>
        <end position="312"/>
    </location>
</feature>
<dbReference type="FunFam" id="1.25.40.10:FF:000283">
    <property type="entry name" value="Intraflagellar transport 88"/>
    <property type="match status" value="1"/>
</dbReference>
<dbReference type="SMART" id="SM00028">
    <property type="entry name" value="TPR"/>
    <property type="match status" value="11"/>
</dbReference>
<dbReference type="Gene3D" id="1.25.40.10">
    <property type="entry name" value="Tetratricopeptide repeat domain"/>
    <property type="match status" value="3"/>
</dbReference>
<feature type="repeat" description="TPR" evidence="1">
    <location>
        <begin position="628"/>
        <end position="661"/>
    </location>
</feature>
<organism evidence="3 4">
    <name type="scientific">Petromyzon marinus</name>
    <name type="common">Sea lamprey</name>
    <dbReference type="NCBI Taxonomy" id="7757"/>
    <lineage>
        <taxon>Eukaryota</taxon>
        <taxon>Metazoa</taxon>
        <taxon>Chordata</taxon>
        <taxon>Craniata</taxon>
        <taxon>Vertebrata</taxon>
        <taxon>Cyclostomata</taxon>
        <taxon>Hyperoartia</taxon>
        <taxon>Petromyzontiformes</taxon>
        <taxon>Petromyzontidae</taxon>
        <taxon>Petromyzon</taxon>
    </lineage>
</organism>
<dbReference type="Pfam" id="PF13424">
    <property type="entry name" value="TPR_12"/>
    <property type="match status" value="1"/>
</dbReference>
<name>A0AAJ7WWH7_PETMA</name>
<feature type="compositionally biased region" description="Acidic residues" evidence="2">
    <location>
        <begin position="816"/>
        <end position="832"/>
    </location>
</feature>
<reference evidence="4 5" key="1">
    <citation type="submission" date="2025-04" db="UniProtKB">
        <authorList>
            <consortium name="RefSeq"/>
        </authorList>
    </citation>
    <scope>IDENTIFICATION</scope>
    <source>
        <tissue evidence="4 5">Sperm</tissue>
    </source>
</reference>
<dbReference type="Pfam" id="PF13432">
    <property type="entry name" value="TPR_16"/>
    <property type="match status" value="1"/>
</dbReference>
<dbReference type="KEGG" id="pmrn:116943738"/>
<dbReference type="PANTHER" id="PTHR44117">
    <property type="entry name" value="INTRAFLAGELLAR TRANSPORT PROTEIN 88 HOMOLOG"/>
    <property type="match status" value="1"/>
</dbReference>
<dbReference type="GO" id="GO:1905515">
    <property type="term" value="P:non-motile cilium assembly"/>
    <property type="evidence" value="ECO:0007669"/>
    <property type="project" value="TreeGrafter"/>
</dbReference>
<dbReference type="Pfam" id="PF13174">
    <property type="entry name" value="TPR_6"/>
    <property type="match status" value="1"/>
</dbReference>
<dbReference type="Proteomes" id="UP001318040">
    <property type="component" value="Chromosome 19"/>
</dbReference>
<dbReference type="GO" id="GO:0019894">
    <property type="term" value="F:kinesin binding"/>
    <property type="evidence" value="ECO:0007669"/>
    <property type="project" value="TreeGrafter"/>
</dbReference>
<sequence length="832" mass="93196">MAGMRGEHIMLVPEEEEEDLYSGYNEYNPTYDIEELENDPGFQQAVKTSHGRRPPMTAKVPGTAAVRAPGTAMMMRNRLVSSIGGRPITGAVQDGSPGARPLTAVRAAGYSSMGSRGAAFDPMGQSRGPAPPLETKGEDTPEEKLKQMEKKVMQLVEESVMAGSRGDLTLALEKAKDAGRKERTLVREREQAAASDNTNLDLTYAVMFNLGNQYAANEMYSEALSTYQVIIKNKMFSSAGRLKVNMANVYLKQKNFPKAIKFYRMALDQVPSSQREMRMKIMQNIGVAFLRVGHYTEAVSAFEHIMSESPDLRAAFNLTLCYFALGEHERIKRAFQRLVAVPLGVGDEDRYTPHNDDPHTNLVIDAIKNDMLRQMERERRTMAERFIMTAAKLIAPAIEETFVAGYDWCVETVKASQYVELANDLEINKAIMYLKLKDFDQAVEALKMFEKKDTRVKSAAATNLAFLFFLRNDVAQAERYADAAMAADRYNPQALVNKGNCLFLGGSAEQAADYYREALRNDASCTEALYNLGLVHKHLGRLQDALDCFLKLHSILRNHPPVMHHIASIYEALEEAGQAAEWLLQLVTVVPTDPHALARLGDVYDADGDKSQALQYHYESYRHYPCDIEVIEWLGAYYIDSQFCEKAIQYFERAALIQPTQVKWRLMVASCYRRSGNYQKALETYKMVHVKFPENVECLKFLVRLCNDMGLKEAQEYATKLKRAEKARDVKEQRVKSGRVGSGRTLREGSAGSDRGGSVQDVRAERLSGKLRSVAPGGQGYDSSNPGKPIDASYSDPLGPQAERPRTAAARRRPQEDDDFGDDEITDELLPD</sequence>
<evidence type="ECO:0000256" key="1">
    <source>
        <dbReference type="PROSITE-ProRule" id="PRU00339"/>
    </source>
</evidence>
<evidence type="ECO:0000313" key="5">
    <source>
        <dbReference type="RefSeq" id="XP_032812750.1"/>
    </source>
</evidence>
<dbReference type="GO" id="GO:0036064">
    <property type="term" value="C:ciliary basal body"/>
    <property type="evidence" value="ECO:0007669"/>
    <property type="project" value="TreeGrafter"/>
</dbReference>
<feature type="repeat" description="TPR" evidence="1">
    <location>
        <begin position="240"/>
        <end position="273"/>
    </location>
</feature>
<dbReference type="AlphaFoldDB" id="A0AAJ7WWH7"/>
<evidence type="ECO:0000313" key="3">
    <source>
        <dbReference type="Proteomes" id="UP001318040"/>
    </source>
</evidence>